<evidence type="ECO:0000313" key="3">
    <source>
        <dbReference type="Proteomes" id="UP000242705"/>
    </source>
</evidence>
<dbReference type="InterPro" id="IPR007029">
    <property type="entry name" value="YHS_dom"/>
</dbReference>
<name>A0A2T2WJU2_SULTH</name>
<feature type="domain" description="TRASH" evidence="1">
    <location>
        <begin position="6"/>
        <end position="44"/>
    </location>
</feature>
<evidence type="ECO:0000313" key="2">
    <source>
        <dbReference type="EMBL" id="PSR22514.1"/>
    </source>
</evidence>
<comment type="caution">
    <text evidence="2">The sequence shown here is derived from an EMBL/GenBank/DDBJ whole genome shotgun (WGS) entry which is preliminary data.</text>
</comment>
<sequence>MAQAVDVVCQMTVDVADTTPHVDYEGTRYYFCCAGCAKSFQENPAQYVNQNKA</sequence>
<evidence type="ECO:0000259" key="1">
    <source>
        <dbReference type="SMART" id="SM00746"/>
    </source>
</evidence>
<accession>A0A2T2WJU2</accession>
<protein>
    <submittedName>
        <fullName evidence="2">YHS domain-containing protein</fullName>
    </submittedName>
</protein>
<dbReference type="Proteomes" id="UP000242705">
    <property type="component" value="Unassembled WGS sequence"/>
</dbReference>
<dbReference type="EMBL" id="PXYX01000085">
    <property type="protein sequence ID" value="PSR22514.1"/>
    <property type="molecule type" value="Genomic_DNA"/>
</dbReference>
<dbReference type="GO" id="GO:0016491">
    <property type="term" value="F:oxidoreductase activity"/>
    <property type="evidence" value="ECO:0007669"/>
    <property type="project" value="InterPro"/>
</dbReference>
<organism evidence="2 3">
    <name type="scientific">Sulfobacillus thermosulfidooxidans</name>
    <dbReference type="NCBI Taxonomy" id="28034"/>
    <lineage>
        <taxon>Bacteria</taxon>
        <taxon>Bacillati</taxon>
        <taxon>Bacillota</taxon>
        <taxon>Clostridia</taxon>
        <taxon>Eubacteriales</taxon>
        <taxon>Clostridiales Family XVII. Incertae Sedis</taxon>
        <taxon>Sulfobacillus</taxon>
    </lineage>
</organism>
<dbReference type="OrthoDB" id="9809270at2"/>
<dbReference type="RefSeq" id="WP_020375254.1">
    <property type="nucleotide sequence ID" value="NZ_LGRO01000001.1"/>
</dbReference>
<dbReference type="InterPro" id="IPR012348">
    <property type="entry name" value="RNR-like"/>
</dbReference>
<dbReference type="InterPro" id="IPR009078">
    <property type="entry name" value="Ferritin-like_SF"/>
</dbReference>
<dbReference type="Pfam" id="PF04945">
    <property type="entry name" value="YHS"/>
    <property type="match status" value="1"/>
</dbReference>
<dbReference type="SUPFAM" id="SSF47240">
    <property type="entry name" value="Ferritin-like"/>
    <property type="match status" value="1"/>
</dbReference>
<dbReference type="SMART" id="SM00746">
    <property type="entry name" value="TRASH"/>
    <property type="match status" value="1"/>
</dbReference>
<dbReference type="AlphaFoldDB" id="A0A2T2WJU2"/>
<proteinExistence type="predicted"/>
<dbReference type="InterPro" id="IPR011017">
    <property type="entry name" value="TRASH_dom"/>
</dbReference>
<gene>
    <name evidence="2" type="ORF">C7B47_16620</name>
</gene>
<dbReference type="Gene3D" id="1.10.620.20">
    <property type="entry name" value="Ribonucleotide Reductase, subunit A"/>
    <property type="match status" value="1"/>
</dbReference>
<reference evidence="2 3" key="1">
    <citation type="journal article" date="2014" name="BMC Genomics">
        <title>Comparison of environmental and isolate Sulfobacillus genomes reveals diverse carbon, sulfur, nitrogen, and hydrogen metabolisms.</title>
        <authorList>
            <person name="Justice N.B."/>
            <person name="Norman A."/>
            <person name="Brown C.T."/>
            <person name="Singh A."/>
            <person name="Thomas B.C."/>
            <person name="Banfield J.F."/>
        </authorList>
    </citation>
    <scope>NUCLEOTIDE SEQUENCE [LARGE SCALE GENOMIC DNA]</scope>
    <source>
        <strain evidence="2">AMDSBA5</strain>
    </source>
</reference>